<dbReference type="AlphaFoldDB" id="A0A3P1TDR1"/>
<proteinExistence type="inferred from homology"/>
<evidence type="ECO:0000313" key="3">
    <source>
        <dbReference type="Proteomes" id="UP000280819"/>
    </source>
</evidence>
<evidence type="ECO:0000313" key="2">
    <source>
        <dbReference type="EMBL" id="RRD07036.1"/>
    </source>
</evidence>
<dbReference type="InterPro" id="IPR005531">
    <property type="entry name" value="Asp23"/>
</dbReference>
<organism evidence="2 3">
    <name type="scientific">Arachnia propionica</name>
    <dbReference type="NCBI Taxonomy" id="1750"/>
    <lineage>
        <taxon>Bacteria</taxon>
        <taxon>Bacillati</taxon>
        <taxon>Actinomycetota</taxon>
        <taxon>Actinomycetes</taxon>
        <taxon>Propionibacteriales</taxon>
        <taxon>Propionibacteriaceae</taxon>
        <taxon>Arachnia</taxon>
    </lineage>
</organism>
<name>A0A3P1TDR1_9ACTN</name>
<sequence length="140" mass="14362">MQGGPMSTAQTPATGHGTTTIEDGVIAKVAAIAARETHGVHALGGGVARALGAIREAVTGTDQAQTQGIKVTIDEDQVSIDVTLVAAYPVPLQEVADGVRTAVTRAIEDIVGKQVAEVNVTVKDVHAPSDDTETPEEEVE</sequence>
<gene>
    <name evidence="2" type="ORF">EII34_00620</name>
</gene>
<comment type="caution">
    <text evidence="2">The sequence shown here is derived from an EMBL/GenBank/DDBJ whole genome shotgun (WGS) entry which is preliminary data.</text>
</comment>
<dbReference type="Proteomes" id="UP000280819">
    <property type="component" value="Unassembled WGS sequence"/>
</dbReference>
<accession>A0A3P1TDR1</accession>
<dbReference type="OrthoDB" id="9808942at2"/>
<dbReference type="EMBL" id="RQZG01000001">
    <property type="protein sequence ID" value="RRD07036.1"/>
    <property type="molecule type" value="Genomic_DNA"/>
</dbReference>
<dbReference type="Pfam" id="PF03780">
    <property type="entry name" value="Asp23"/>
    <property type="match status" value="1"/>
</dbReference>
<comment type="similarity">
    <text evidence="1">Belongs to the asp23 family.</text>
</comment>
<evidence type="ECO:0000256" key="1">
    <source>
        <dbReference type="ARBA" id="ARBA00005721"/>
    </source>
</evidence>
<dbReference type="PANTHER" id="PTHR34297">
    <property type="entry name" value="HYPOTHETICAL CYTOSOLIC PROTEIN-RELATED"/>
    <property type="match status" value="1"/>
</dbReference>
<dbReference type="PANTHER" id="PTHR34297:SF3">
    <property type="entry name" value="ALKALINE SHOCK PROTEIN 23"/>
    <property type="match status" value="1"/>
</dbReference>
<reference evidence="2 3" key="1">
    <citation type="submission" date="2018-11" db="EMBL/GenBank/DDBJ databases">
        <title>Genomes From Bacteria Associated with the Canine Oral Cavity: a Test Case for Automated Genome-Based Taxonomic Assignment.</title>
        <authorList>
            <person name="Coil D.A."/>
            <person name="Jospin G."/>
            <person name="Darling A.E."/>
            <person name="Wallis C."/>
            <person name="Davis I.J."/>
            <person name="Harris S."/>
            <person name="Eisen J.A."/>
            <person name="Holcombe L.J."/>
            <person name="O'Flynn C."/>
        </authorList>
    </citation>
    <scope>NUCLEOTIDE SEQUENCE [LARGE SCALE GENOMIC DNA]</scope>
    <source>
        <strain evidence="2 3">OH887_COT-365</strain>
    </source>
</reference>
<protein>
    <submittedName>
        <fullName evidence="2">Asp23/Gls24 family envelope stress response protein</fullName>
    </submittedName>
</protein>